<dbReference type="RefSeq" id="WP_013799154.1">
    <property type="nucleotide sequence ID" value="NC_015562.1"/>
</dbReference>
<dbReference type="GeneID" id="10643864"/>
<evidence type="ECO:0000313" key="2">
    <source>
        <dbReference type="Proteomes" id="UP000009227"/>
    </source>
</evidence>
<dbReference type="OrthoDB" id="26305at2157"/>
<accession>F6BDJ1</accession>
<organism evidence="2">
    <name type="scientific">Methanotorris igneus (strain DSM 5666 / JCM 11834 / Kol 5)</name>
    <dbReference type="NCBI Taxonomy" id="880724"/>
    <lineage>
        <taxon>Archaea</taxon>
        <taxon>Methanobacteriati</taxon>
        <taxon>Methanobacteriota</taxon>
        <taxon>Methanomada group</taxon>
        <taxon>Methanococci</taxon>
        <taxon>Methanococcales</taxon>
        <taxon>Methanocaldococcaceae</taxon>
        <taxon>Methanotorris</taxon>
    </lineage>
</organism>
<keyword evidence="2" id="KW-1185">Reference proteome</keyword>
<reference evidence="1 2" key="1">
    <citation type="submission" date="2011-05" db="EMBL/GenBank/DDBJ databases">
        <title>Complete sequence of Methanotorris igneus Kol 5.</title>
        <authorList>
            <consortium name="US DOE Joint Genome Institute"/>
            <person name="Lucas S."/>
            <person name="Han J."/>
            <person name="Lapidus A."/>
            <person name="Cheng J.-F."/>
            <person name="Goodwin L."/>
            <person name="Pitluck S."/>
            <person name="Peters L."/>
            <person name="Mikhailova N."/>
            <person name="Chertkov O."/>
            <person name="Han C."/>
            <person name="Tapia R."/>
            <person name="Land M."/>
            <person name="Hauser L."/>
            <person name="Kyrpides N."/>
            <person name="Ivanova N."/>
            <person name="Pagani I."/>
            <person name="Sieprawska-Lupa M."/>
            <person name="Whitman W."/>
            <person name="Woyke T."/>
        </authorList>
    </citation>
    <scope>NUCLEOTIDE SEQUENCE [LARGE SCALE GENOMIC DNA]</scope>
    <source>
        <strain evidence="2">DSM 5666 / JCM 11834 / Kol 5</strain>
    </source>
</reference>
<dbReference type="Pfam" id="PF06677">
    <property type="entry name" value="Auto_anti-p27"/>
    <property type="match status" value="1"/>
</dbReference>
<dbReference type="PANTHER" id="PTHR16537">
    <property type="entry name" value="SJOEGREN SYNDROME/SCLERODERMA AUTOANTIGEN 1"/>
    <property type="match status" value="1"/>
</dbReference>
<dbReference type="HOGENOM" id="CLU_142653_2_0_2"/>
<gene>
    <name evidence="1" type="ordered locus">Metig_1010</name>
</gene>
<dbReference type="InterPro" id="IPR009563">
    <property type="entry name" value="SSSCA1"/>
</dbReference>
<sequence length="106" mass="12212">MDVVQLMSRELLKGAKMLGDHCEKCGAPLFEKDGEVYCPICKIKGNDKKTEDVHKLEEINIEQEEILDDKINYLLERLKDENEISRIIEIGKALEILLRVRESIGK</sequence>
<dbReference type="EMBL" id="CP002737">
    <property type="protein sequence ID" value="AEF96552.1"/>
    <property type="molecule type" value="Genomic_DNA"/>
</dbReference>
<dbReference type="STRING" id="880724.Metig_1010"/>
<name>F6BDJ1_METIK</name>
<dbReference type="PANTHER" id="PTHR16537:SF1">
    <property type="entry name" value="PROTEIN ZNRD2"/>
    <property type="match status" value="1"/>
</dbReference>
<protein>
    <submittedName>
        <fullName evidence="1">Sjogrens syndrome scleroderma autoantigen 1</fullName>
    </submittedName>
</protein>
<dbReference type="AlphaFoldDB" id="F6BDJ1"/>
<dbReference type="KEGG" id="mig:Metig_1010"/>
<evidence type="ECO:0000313" key="1">
    <source>
        <dbReference type="EMBL" id="AEF96552.1"/>
    </source>
</evidence>
<proteinExistence type="predicted"/>
<dbReference type="Proteomes" id="UP000009227">
    <property type="component" value="Chromosome"/>
</dbReference>
<dbReference type="NCBIfam" id="NF001646">
    <property type="entry name" value="PRK00420.1-3"/>
    <property type="match status" value="1"/>
</dbReference>
<dbReference type="InterPro" id="IPR051888">
    <property type="entry name" value="UPF0148_domain"/>
</dbReference>